<evidence type="ECO:0000313" key="4">
    <source>
        <dbReference type="Proteomes" id="UP000054826"/>
    </source>
</evidence>
<organism evidence="1 3">
    <name type="scientific">Trichinella pseudospiralis</name>
    <name type="common">Parasitic roundworm</name>
    <dbReference type="NCBI Taxonomy" id="6337"/>
    <lineage>
        <taxon>Eukaryota</taxon>
        <taxon>Metazoa</taxon>
        <taxon>Ecdysozoa</taxon>
        <taxon>Nematoda</taxon>
        <taxon>Enoplea</taxon>
        <taxon>Dorylaimia</taxon>
        <taxon>Trichinellida</taxon>
        <taxon>Trichinellidae</taxon>
        <taxon>Trichinella</taxon>
    </lineage>
</organism>
<dbReference type="EMBL" id="JYDV01000125">
    <property type="protein sequence ID" value="KRZ30879.1"/>
    <property type="molecule type" value="Genomic_DNA"/>
</dbReference>
<sequence length="41" mass="4353">MLCDGFNPPSQSTIRLHSGALKNAFKLGETFLGCPSSLRAS</sequence>
<keyword evidence="3" id="KW-1185">Reference proteome</keyword>
<accession>A0A0V1I9U9</accession>
<gene>
    <name evidence="1" type="ORF">T4B_512</name>
    <name evidence="2" type="ORF">T4C_10850</name>
</gene>
<evidence type="ECO:0000313" key="1">
    <source>
        <dbReference type="EMBL" id="KRZ19629.1"/>
    </source>
</evidence>
<dbReference type="AlphaFoldDB" id="A0A0V1I9U9"/>
<evidence type="ECO:0000313" key="2">
    <source>
        <dbReference type="EMBL" id="KRZ30879.1"/>
    </source>
</evidence>
<dbReference type="Proteomes" id="UP000054805">
    <property type="component" value="Unassembled WGS sequence"/>
</dbReference>
<comment type="caution">
    <text evidence="1">The sequence shown here is derived from an EMBL/GenBank/DDBJ whole genome shotgun (WGS) entry which is preliminary data.</text>
</comment>
<dbReference type="Proteomes" id="UP000054826">
    <property type="component" value="Unassembled WGS sequence"/>
</dbReference>
<proteinExistence type="predicted"/>
<dbReference type="EMBL" id="JYDS01000272">
    <property type="protein sequence ID" value="KRZ19629.1"/>
    <property type="molecule type" value="Genomic_DNA"/>
</dbReference>
<name>A0A0V1I9U9_TRIPS</name>
<protein>
    <submittedName>
        <fullName evidence="1">Uncharacterized protein</fullName>
    </submittedName>
</protein>
<reference evidence="3 4" key="1">
    <citation type="submission" date="2015-01" db="EMBL/GenBank/DDBJ databases">
        <title>Evolution of Trichinella species and genotypes.</title>
        <authorList>
            <person name="Korhonen P.K."/>
            <person name="Edoardo P."/>
            <person name="Giuseppe L.R."/>
            <person name="Gasser R.B."/>
        </authorList>
    </citation>
    <scope>NUCLEOTIDE SEQUENCE [LARGE SCALE GENOMIC DNA]</scope>
    <source>
        <strain evidence="2">ISS176</strain>
        <strain evidence="1">ISS588</strain>
    </source>
</reference>
<evidence type="ECO:0000313" key="3">
    <source>
        <dbReference type="Proteomes" id="UP000054805"/>
    </source>
</evidence>